<dbReference type="FunFam" id="3.30.200.20:FF:000314">
    <property type="entry name" value="Serine/threonine protein kinase"/>
    <property type="match status" value="1"/>
</dbReference>
<dbReference type="Pfam" id="PF00069">
    <property type="entry name" value="Pkinase"/>
    <property type="match status" value="2"/>
</dbReference>
<name>A0AAD5TP47_9FUNG</name>
<dbReference type="GO" id="GO:0035556">
    <property type="term" value="P:intracellular signal transduction"/>
    <property type="evidence" value="ECO:0007669"/>
    <property type="project" value="TreeGrafter"/>
</dbReference>
<comment type="caution">
    <text evidence="6">The sequence shown here is derived from an EMBL/GenBank/DDBJ whole genome shotgun (WGS) entry which is preliminary data.</text>
</comment>
<dbReference type="InterPro" id="IPR008271">
    <property type="entry name" value="Ser/Thr_kinase_AS"/>
</dbReference>
<dbReference type="SMART" id="SM00220">
    <property type="entry name" value="S_TKc"/>
    <property type="match status" value="1"/>
</dbReference>
<dbReference type="EMBL" id="JADGJQ010000008">
    <property type="protein sequence ID" value="KAJ3182682.1"/>
    <property type="molecule type" value="Genomic_DNA"/>
</dbReference>
<dbReference type="InterPro" id="IPR000719">
    <property type="entry name" value="Prot_kinase_dom"/>
</dbReference>
<dbReference type="Gene3D" id="3.30.200.20">
    <property type="entry name" value="Phosphorylase Kinase, domain 1"/>
    <property type="match status" value="1"/>
</dbReference>
<feature type="binding site" evidence="3">
    <location>
        <position position="84"/>
    </location>
    <ligand>
        <name>ATP</name>
        <dbReference type="ChEBI" id="CHEBI:30616"/>
    </ligand>
</feature>
<dbReference type="Gene3D" id="1.10.510.10">
    <property type="entry name" value="Transferase(Phosphotransferase) domain 1"/>
    <property type="match status" value="1"/>
</dbReference>
<dbReference type="GO" id="GO:0005829">
    <property type="term" value="C:cytosol"/>
    <property type="evidence" value="ECO:0007669"/>
    <property type="project" value="TreeGrafter"/>
</dbReference>
<evidence type="ECO:0000256" key="3">
    <source>
        <dbReference type="PROSITE-ProRule" id="PRU10141"/>
    </source>
</evidence>
<dbReference type="PANTHER" id="PTHR24346">
    <property type="entry name" value="MAP/MICROTUBULE AFFINITY-REGULATING KINASE"/>
    <property type="match status" value="1"/>
</dbReference>
<keyword evidence="4" id="KW-0418">Kinase</keyword>
<comment type="similarity">
    <text evidence="4">Belongs to the protein kinase superfamily.</text>
</comment>
<reference evidence="6" key="1">
    <citation type="submission" date="2020-05" db="EMBL/GenBank/DDBJ databases">
        <title>Phylogenomic resolution of chytrid fungi.</title>
        <authorList>
            <person name="Stajich J.E."/>
            <person name="Amses K."/>
            <person name="Simmons R."/>
            <person name="Seto K."/>
            <person name="Myers J."/>
            <person name="Bonds A."/>
            <person name="Quandt C.A."/>
            <person name="Barry K."/>
            <person name="Liu P."/>
            <person name="Grigoriev I."/>
            <person name="Longcore J.E."/>
            <person name="James T.Y."/>
        </authorList>
    </citation>
    <scope>NUCLEOTIDE SEQUENCE</scope>
    <source>
        <strain evidence="6">JEL0379</strain>
    </source>
</reference>
<evidence type="ECO:0000256" key="4">
    <source>
        <dbReference type="RuleBase" id="RU000304"/>
    </source>
</evidence>
<keyword evidence="4" id="KW-0723">Serine/threonine-protein kinase</keyword>
<evidence type="ECO:0000313" key="6">
    <source>
        <dbReference type="EMBL" id="KAJ3182682.1"/>
    </source>
</evidence>
<gene>
    <name evidence="6" type="ORF">HDU87_008021</name>
</gene>
<dbReference type="PROSITE" id="PS00108">
    <property type="entry name" value="PROTEIN_KINASE_ST"/>
    <property type="match status" value="1"/>
</dbReference>
<feature type="domain" description="Protein kinase" evidence="5">
    <location>
        <begin position="55"/>
        <end position="351"/>
    </location>
</feature>
<sequence>MNVVSTPPIASAQEIRELFGGSGPRSTHLTPIPIVSISQREFAADPLHPRFVDKYAVKAELGAGATGFVCAATRREDNAQVAVKFMYKDRIPVTHWLRDRQLGGTVPLEIFILKRLDHPHVVKFLDFFEDKKFFYLVMETHGFLAPSPSSLSPTSPTTLRQHAVHQQLARHRLPLPSVPPRRHSQDLFDCIEQNPCMPERDVHHIFAQIASAVAHLHANNIVHRDIKDENIVVDQDLDVKLIDFGNAAYIPRDQSDYFDRFYGTMHCAAPEILRGERYRGPEIDVWAMGVLLYTLAFNQAPFRADGDIAAGRWAEPIYERSDGLMRVLAMCLDTNARTRATVDEVLASEWVRGAPATRVA</sequence>
<dbReference type="PANTHER" id="PTHR24346:SF72">
    <property type="entry name" value="CAMK PROTEIN KINASE"/>
    <property type="match status" value="1"/>
</dbReference>
<dbReference type="AlphaFoldDB" id="A0AAD5TP47"/>
<dbReference type="GO" id="GO:0045719">
    <property type="term" value="P:negative regulation of glycogen biosynthetic process"/>
    <property type="evidence" value="ECO:0007669"/>
    <property type="project" value="TreeGrafter"/>
</dbReference>
<keyword evidence="7" id="KW-1185">Reference proteome</keyword>
<dbReference type="SUPFAM" id="SSF56112">
    <property type="entry name" value="Protein kinase-like (PK-like)"/>
    <property type="match status" value="1"/>
</dbReference>
<evidence type="ECO:0000256" key="1">
    <source>
        <dbReference type="ARBA" id="ARBA00022741"/>
    </source>
</evidence>
<dbReference type="InterPro" id="IPR017441">
    <property type="entry name" value="Protein_kinase_ATP_BS"/>
</dbReference>
<accession>A0AAD5TP47</accession>
<dbReference type="GO" id="GO:0005524">
    <property type="term" value="F:ATP binding"/>
    <property type="evidence" value="ECO:0007669"/>
    <property type="project" value="UniProtKB-UniRule"/>
</dbReference>
<dbReference type="PROSITE" id="PS50011">
    <property type="entry name" value="PROTEIN_KINASE_DOM"/>
    <property type="match status" value="1"/>
</dbReference>
<keyword evidence="4" id="KW-0808">Transferase</keyword>
<proteinExistence type="inferred from homology"/>
<dbReference type="InterPro" id="IPR011009">
    <property type="entry name" value="Kinase-like_dom_sf"/>
</dbReference>
<evidence type="ECO:0000259" key="5">
    <source>
        <dbReference type="PROSITE" id="PS50011"/>
    </source>
</evidence>
<dbReference type="GO" id="GO:0005634">
    <property type="term" value="C:nucleus"/>
    <property type="evidence" value="ECO:0007669"/>
    <property type="project" value="TreeGrafter"/>
</dbReference>
<evidence type="ECO:0000256" key="2">
    <source>
        <dbReference type="ARBA" id="ARBA00022840"/>
    </source>
</evidence>
<evidence type="ECO:0000313" key="7">
    <source>
        <dbReference type="Proteomes" id="UP001212152"/>
    </source>
</evidence>
<dbReference type="PROSITE" id="PS00107">
    <property type="entry name" value="PROTEIN_KINASE_ATP"/>
    <property type="match status" value="1"/>
</dbReference>
<dbReference type="GO" id="GO:0004674">
    <property type="term" value="F:protein serine/threonine kinase activity"/>
    <property type="evidence" value="ECO:0007669"/>
    <property type="project" value="UniProtKB-KW"/>
</dbReference>
<keyword evidence="1 3" id="KW-0547">Nucleotide-binding</keyword>
<keyword evidence="2 3" id="KW-0067">ATP-binding</keyword>
<dbReference type="Proteomes" id="UP001212152">
    <property type="component" value="Unassembled WGS sequence"/>
</dbReference>
<organism evidence="6 7">
    <name type="scientific">Geranomyces variabilis</name>
    <dbReference type="NCBI Taxonomy" id="109894"/>
    <lineage>
        <taxon>Eukaryota</taxon>
        <taxon>Fungi</taxon>
        <taxon>Fungi incertae sedis</taxon>
        <taxon>Chytridiomycota</taxon>
        <taxon>Chytridiomycota incertae sedis</taxon>
        <taxon>Chytridiomycetes</taxon>
        <taxon>Spizellomycetales</taxon>
        <taxon>Powellomycetaceae</taxon>
        <taxon>Geranomyces</taxon>
    </lineage>
</organism>
<protein>
    <recommendedName>
        <fullName evidence="5">Protein kinase domain-containing protein</fullName>
    </recommendedName>
</protein>